<accession>A0A7H1MXA8</accession>
<dbReference type="InterPro" id="IPR021150">
    <property type="entry name" value="Ubiq_cyt_c_chap"/>
</dbReference>
<dbReference type="EMBL" id="CP053923">
    <property type="protein sequence ID" value="QNT68094.1"/>
    <property type="molecule type" value="Genomic_DNA"/>
</dbReference>
<comment type="similarity">
    <text evidence="2">Belongs to the UPF0174 family.</text>
</comment>
<feature type="domain" description="Ubiquinol-cytochrome c chaperone" evidence="3">
    <location>
        <begin position="55"/>
        <end position="194"/>
    </location>
</feature>
<dbReference type="InterPro" id="IPR007129">
    <property type="entry name" value="Ubiqinol_cyt_c_chaperone_CPB3"/>
</dbReference>
<name>A0A7H1MXA8_9PROT</name>
<protein>
    <recommendedName>
        <fullName evidence="3">Ubiquinol-cytochrome c chaperone domain-containing protein</fullName>
    </recommendedName>
</protein>
<evidence type="ECO:0000313" key="5">
    <source>
        <dbReference type="Proteomes" id="UP000516369"/>
    </source>
</evidence>
<evidence type="ECO:0000256" key="1">
    <source>
        <dbReference type="ARBA" id="ARBA00006407"/>
    </source>
</evidence>
<organism evidence="4 5">
    <name type="scientific">Defluviicoccus vanus</name>
    <dbReference type="NCBI Taxonomy" id="111831"/>
    <lineage>
        <taxon>Bacteria</taxon>
        <taxon>Pseudomonadati</taxon>
        <taxon>Pseudomonadota</taxon>
        <taxon>Alphaproteobacteria</taxon>
        <taxon>Rhodospirillales</taxon>
        <taxon>Rhodospirillaceae</taxon>
        <taxon>Defluviicoccus</taxon>
    </lineage>
</organism>
<evidence type="ECO:0000259" key="3">
    <source>
        <dbReference type="Pfam" id="PF03981"/>
    </source>
</evidence>
<keyword evidence="5" id="KW-1185">Reference proteome</keyword>
<comment type="similarity">
    <text evidence="1">Belongs to the CBP3 family.</text>
</comment>
<dbReference type="KEGG" id="dvn:HQ394_00365"/>
<evidence type="ECO:0000256" key="2">
    <source>
        <dbReference type="ARBA" id="ARBA00006436"/>
    </source>
</evidence>
<reference evidence="4 5" key="1">
    <citation type="submission" date="2020-05" db="EMBL/GenBank/DDBJ databases">
        <title>Complete closed genome sequence of Defluviicoccus vanus.</title>
        <authorList>
            <person name="Bessarab I."/>
            <person name="Arumugam K."/>
            <person name="Maszenan A.M."/>
            <person name="Seviour R.J."/>
            <person name="Williams R.B."/>
        </authorList>
    </citation>
    <scope>NUCLEOTIDE SEQUENCE [LARGE SCALE GENOMIC DNA]</scope>
    <source>
        <strain evidence="4 5">Ben 114</strain>
    </source>
</reference>
<dbReference type="AlphaFoldDB" id="A0A7H1MXA8"/>
<gene>
    <name evidence="4" type="ORF">HQ394_00365</name>
</gene>
<dbReference type="Pfam" id="PF03981">
    <property type="entry name" value="Ubiq_cyt_C_chap"/>
    <property type="match status" value="1"/>
</dbReference>
<dbReference type="RefSeq" id="WP_190261537.1">
    <property type="nucleotide sequence ID" value="NZ_CP053923.1"/>
</dbReference>
<proteinExistence type="inferred from homology"/>
<dbReference type="PANTHER" id="PTHR12184:SF1">
    <property type="entry name" value="UBIQUINOL-CYTOCHROME-C REDUCTASE COMPLEX ASSEMBLY FACTOR 1"/>
    <property type="match status" value="1"/>
</dbReference>
<dbReference type="Proteomes" id="UP000516369">
    <property type="component" value="Chromosome"/>
</dbReference>
<dbReference type="PANTHER" id="PTHR12184">
    <property type="entry name" value="UBIQUINOL-CYTOCHROME C REDUCTASE COMPLEX ASSEMBLY FACTOR 1 FAMILY MEMBER"/>
    <property type="match status" value="1"/>
</dbReference>
<evidence type="ECO:0000313" key="4">
    <source>
        <dbReference type="EMBL" id="QNT68094.1"/>
    </source>
</evidence>
<sequence>MLTAALQSLGQRVRRFLGAPNDGASAGETLPSAAVARQLYREIVAQARSPIFYEAYAVPDTPDGRFDMIALHAALLMHRLRGDTSVPPAVAQAVFDHMFAEFDESLREMGVGDLRVGKVVKGMARAFYGRLGSYGTCLDQSDQAGLGEALRRNVYRHGVADERVIGALADYVIGEAARLKTRDGARLLAEGPNFQPPALP</sequence>